<proteinExistence type="inferred from homology"/>
<dbReference type="Pfam" id="PF04828">
    <property type="entry name" value="GFA"/>
    <property type="match status" value="1"/>
</dbReference>
<dbReference type="InterPro" id="IPR011057">
    <property type="entry name" value="Mss4-like_sf"/>
</dbReference>
<protein>
    <recommendedName>
        <fullName evidence="5">CENP-V/GFA domain-containing protein</fullName>
    </recommendedName>
</protein>
<dbReference type="InterPro" id="IPR006913">
    <property type="entry name" value="CENP-V/GFA"/>
</dbReference>
<comment type="similarity">
    <text evidence="1">Belongs to the Gfa family.</text>
</comment>
<dbReference type="SUPFAM" id="SSF51316">
    <property type="entry name" value="Mss4-like"/>
    <property type="match status" value="1"/>
</dbReference>
<evidence type="ECO:0000256" key="1">
    <source>
        <dbReference type="ARBA" id="ARBA00005495"/>
    </source>
</evidence>
<dbReference type="OrthoDB" id="1601230at2759"/>
<evidence type="ECO:0000256" key="3">
    <source>
        <dbReference type="ARBA" id="ARBA00022833"/>
    </source>
</evidence>
<dbReference type="PANTHER" id="PTHR33337:SF30">
    <property type="entry name" value="DUF636 DOMAIN PROTEIN (AFU_ORTHOLOGUE AFUA_1G03180)"/>
    <property type="match status" value="1"/>
</dbReference>
<dbReference type="Proteomes" id="UP000664132">
    <property type="component" value="Unassembled WGS sequence"/>
</dbReference>
<evidence type="ECO:0000256" key="4">
    <source>
        <dbReference type="ARBA" id="ARBA00023239"/>
    </source>
</evidence>
<evidence type="ECO:0000256" key="2">
    <source>
        <dbReference type="ARBA" id="ARBA00022723"/>
    </source>
</evidence>
<dbReference type="GO" id="GO:0016846">
    <property type="term" value="F:carbon-sulfur lyase activity"/>
    <property type="evidence" value="ECO:0007669"/>
    <property type="project" value="InterPro"/>
</dbReference>
<evidence type="ECO:0000313" key="7">
    <source>
        <dbReference type="Proteomes" id="UP000664132"/>
    </source>
</evidence>
<gene>
    <name evidence="6" type="ORF">IFR04_008636</name>
</gene>
<dbReference type="EMBL" id="JAFJYH010000134">
    <property type="protein sequence ID" value="KAG4418194.1"/>
    <property type="molecule type" value="Genomic_DNA"/>
</dbReference>
<name>A0A8H7TE87_9HELO</name>
<evidence type="ECO:0000259" key="5">
    <source>
        <dbReference type="PROSITE" id="PS51891"/>
    </source>
</evidence>
<feature type="domain" description="CENP-V/GFA" evidence="5">
    <location>
        <begin position="2"/>
        <end position="115"/>
    </location>
</feature>
<dbReference type="PROSITE" id="PS51891">
    <property type="entry name" value="CENP_V_GFA"/>
    <property type="match status" value="1"/>
</dbReference>
<keyword evidence="7" id="KW-1185">Reference proteome</keyword>
<organism evidence="6 7">
    <name type="scientific">Cadophora malorum</name>
    <dbReference type="NCBI Taxonomy" id="108018"/>
    <lineage>
        <taxon>Eukaryota</taxon>
        <taxon>Fungi</taxon>
        <taxon>Dikarya</taxon>
        <taxon>Ascomycota</taxon>
        <taxon>Pezizomycotina</taxon>
        <taxon>Leotiomycetes</taxon>
        <taxon>Helotiales</taxon>
        <taxon>Ploettnerulaceae</taxon>
        <taxon>Cadophora</taxon>
    </lineage>
</organism>
<keyword evidence="2" id="KW-0479">Metal-binding</keyword>
<keyword evidence="3" id="KW-0862">Zinc</keyword>
<reference evidence="6" key="1">
    <citation type="submission" date="2021-02" db="EMBL/GenBank/DDBJ databases">
        <title>Genome sequence Cadophora malorum strain M34.</title>
        <authorList>
            <person name="Stefanovic E."/>
            <person name="Vu D."/>
            <person name="Scully C."/>
            <person name="Dijksterhuis J."/>
            <person name="Roader J."/>
            <person name="Houbraken J."/>
        </authorList>
    </citation>
    <scope>NUCLEOTIDE SEQUENCE</scope>
    <source>
        <strain evidence="6">M34</strain>
    </source>
</reference>
<accession>A0A8H7TE87</accession>
<dbReference type="AlphaFoldDB" id="A0A8H7TE87"/>
<dbReference type="Gene3D" id="3.90.1590.10">
    <property type="entry name" value="glutathione-dependent formaldehyde- activating enzyme (gfa)"/>
    <property type="match status" value="1"/>
</dbReference>
<comment type="caution">
    <text evidence="6">The sequence shown here is derived from an EMBL/GenBank/DDBJ whole genome shotgun (WGS) entry which is preliminary data.</text>
</comment>
<keyword evidence="4" id="KW-0456">Lyase</keyword>
<sequence length="135" mass="14843">MPTGSCMCNAIRYEYQGEPDVTALCHCVDCQKWSGAAYTSNIVVPRKAFKVTQGTPKNYNITGASGKKNNHFFCGDCGSSLYTELEIMPDQVCIKSGGVDDRNVRDYPVGVEFYTQDRMNYSAAVADAKQVPQFG</sequence>
<dbReference type="PANTHER" id="PTHR33337">
    <property type="entry name" value="GFA DOMAIN-CONTAINING PROTEIN"/>
    <property type="match status" value="1"/>
</dbReference>
<dbReference type="GO" id="GO:0046872">
    <property type="term" value="F:metal ion binding"/>
    <property type="evidence" value="ECO:0007669"/>
    <property type="project" value="UniProtKB-KW"/>
</dbReference>
<evidence type="ECO:0000313" key="6">
    <source>
        <dbReference type="EMBL" id="KAG4418194.1"/>
    </source>
</evidence>